<dbReference type="AlphaFoldDB" id="A0A9X1VAU0"/>
<gene>
    <name evidence="1" type="ORF">MM817_03143</name>
</gene>
<accession>A0A9X1VAU0</accession>
<dbReference type="EMBL" id="JALBUF010000029">
    <property type="protein sequence ID" value="MCI0184846.1"/>
    <property type="molecule type" value="Genomic_DNA"/>
</dbReference>
<name>A0A9X1VAU0_9BACL</name>
<sequence length="270" mass="31292">MKMDSPMVESLDRQMLLDFYSLGAWVHQYTATALYHEAQQIPTDKRVSPDDRPRIQMVLRAKIVAEAVSSFETLGRFCFAVRNRGKSGISSRFINMKKNRANDFYRLCTSNDKSPESLLRLQDRRELRSIVSPYETDAFFEQLEELLPNLAEAYLDDIEEVSKKRRLTRAYNAIKHGSHIINNIVELSPIHVSVEMGYVPIVTRWPKFGEEINDNTMIFITRSMSQESVTEDLEFIRQIAIVLSNLAQLLILLIDRNELEYFTDDDSSLE</sequence>
<protein>
    <submittedName>
        <fullName evidence="1">Uncharacterized protein</fullName>
    </submittedName>
</protein>
<organism evidence="1 2">
    <name type="scientific">Sulfoacidibacillus ferrooxidans</name>
    <dbReference type="NCBI Taxonomy" id="2005001"/>
    <lineage>
        <taxon>Bacteria</taxon>
        <taxon>Bacillati</taxon>
        <taxon>Bacillota</taxon>
        <taxon>Bacilli</taxon>
        <taxon>Bacillales</taxon>
        <taxon>Alicyclobacillaceae</taxon>
        <taxon>Sulfoacidibacillus</taxon>
    </lineage>
</organism>
<proteinExistence type="predicted"/>
<evidence type="ECO:0000313" key="1">
    <source>
        <dbReference type="EMBL" id="MCI0184846.1"/>
    </source>
</evidence>
<keyword evidence="2" id="KW-1185">Reference proteome</keyword>
<evidence type="ECO:0000313" key="2">
    <source>
        <dbReference type="Proteomes" id="UP001139263"/>
    </source>
</evidence>
<dbReference type="RefSeq" id="WP_241716844.1">
    <property type="nucleotide sequence ID" value="NZ_JALBUF010000029.1"/>
</dbReference>
<reference evidence="1" key="1">
    <citation type="submission" date="2022-03" db="EMBL/GenBank/DDBJ databases">
        <title>Draft Genome Sequence of Firmicute Strain S0AB, a Heterotrophic Iron/Sulfur-Oxidizing Extreme Acidophile.</title>
        <authorList>
            <person name="Vergara E."/>
            <person name="Pakostova E."/>
            <person name="Johnson D.B."/>
            <person name="Holmes D.S."/>
        </authorList>
    </citation>
    <scope>NUCLEOTIDE SEQUENCE</scope>
    <source>
        <strain evidence="1">S0AB</strain>
    </source>
</reference>
<dbReference type="Proteomes" id="UP001139263">
    <property type="component" value="Unassembled WGS sequence"/>
</dbReference>
<comment type="caution">
    <text evidence="1">The sequence shown here is derived from an EMBL/GenBank/DDBJ whole genome shotgun (WGS) entry which is preliminary data.</text>
</comment>